<comment type="caution">
    <text evidence="15">The sequence shown here is derived from an EMBL/GenBank/DDBJ whole genome shotgun (WGS) entry which is preliminary data.</text>
</comment>
<dbReference type="EMBL" id="AMGW01000005">
    <property type="protein sequence ID" value="EXJ56390.1"/>
    <property type="molecule type" value="Genomic_DNA"/>
</dbReference>
<sequence length="205" mass="23531">MRRTPSIVLLEVERKFASLKCYPLRVDSGFPPFSSLTDLGHRHFHDTYYDYNGQLWKKGTWLRRRDGEWQMKIRGGGDYINSRSEEVSDLATISTHIKSLTGLDYDAKRLFGLSHFASFSTRRRAWIADSEFKIVLDRTDFGHTVGEVELETSVNARDGGAAQSVMRSMDERIVAFVRHYAWAFSSETPVGKLSAYFAWQSSEKT</sequence>
<dbReference type="OrthoDB" id="442176at2759"/>
<evidence type="ECO:0000256" key="13">
    <source>
        <dbReference type="ARBA" id="ARBA00048194"/>
    </source>
</evidence>
<reference evidence="15 16" key="1">
    <citation type="submission" date="2013-03" db="EMBL/GenBank/DDBJ databases">
        <title>The Genome Sequence of Cladophialophora yegresii CBS 114405.</title>
        <authorList>
            <consortium name="The Broad Institute Genomics Platform"/>
            <person name="Cuomo C."/>
            <person name="de Hoog S."/>
            <person name="Gorbushina A."/>
            <person name="Walker B."/>
            <person name="Young S.K."/>
            <person name="Zeng Q."/>
            <person name="Gargeya S."/>
            <person name="Fitzgerald M."/>
            <person name="Haas B."/>
            <person name="Abouelleil A."/>
            <person name="Allen A.W."/>
            <person name="Alvarado L."/>
            <person name="Arachchi H.M."/>
            <person name="Berlin A.M."/>
            <person name="Chapman S.B."/>
            <person name="Gainer-Dewar J."/>
            <person name="Goldberg J."/>
            <person name="Griggs A."/>
            <person name="Gujja S."/>
            <person name="Hansen M."/>
            <person name="Howarth C."/>
            <person name="Imamovic A."/>
            <person name="Ireland A."/>
            <person name="Larimer J."/>
            <person name="McCowan C."/>
            <person name="Murphy C."/>
            <person name="Pearson M."/>
            <person name="Poon T.W."/>
            <person name="Priest M."/>
            <person name="Roberts A."/>
            <person name="Saif S."/>
            <person name="Shea T."/>
            <person name="Sisk P."/>
            <person name="Sykes S."/>
            <person name="Wortman J."/>
            <person name="Nusbaum C."/>
            <person name="Birren B."/>
        </authorList>
    </citation>
    <scope>NUCLEOTIDE SEQUENCE [LARGE SCALE GENOMIC DNA]</scope>
    <source>
        <strain evidence="15 16">CBS 114405</strain>
    </source>
</reference>
<proteinExistence type="inferred from homology"/>
<evidence type="ECO:0000259" key="14">
    <source>
        <dbReference type="SMART" id="SM01118"/>
    </source>
</evidence>
<dbReference type="PANTHER" id="PTHR14586:SF1">
    <property type="entry name" value="THIAMINE-TRIPHOSPHATASE"/>
    <property type="match status" value="1"/>
</dbReference>
<dbReference type="GeneID" id="19181309"/>
<dbReference type="HOGENOM" id="CLU_057907_0_0_1"/>
<comment type="subcellular location">
    <subcellularLocation>
        <location evidence="3">Cytoplasm</location>
    </subcellularLocation>
</comment>
<comment type="subunit">
    <text evidence="5">Monomer.</text>
</comment>
<evidence type="ECO:0000313" key="15">
    <source>
        <dbReference type="EMBL" id="EXJ56390.1"/>
    </source>
</evidence>
<evidence type="ECO:0000313" key="16">
    <source>
        <dbReference type="Proteomes" id="UP000019473"/>
    </source>
</evidence>
<evidence type="ECO:0000256" key="12">
    <source>
        <dbReference type="ARBA" id="ARBA00022990"/>
    </source>
</evidence>
<dbReference type="Proteomes" id="UP000019473">
    <property type="component" value="Unassembled WGS sequence"/>
</dbReference>
<evidence type="ECO:0000256" key="9">
    <source>
        <dbReference type="ARBA" id="ARBA00022723"/>
    </source>
</evidence>
<keyword evidence="12" id="KW-0007">Acetylation</keyword>
<evidence type="ECO:0000256" key="11">
    <source>
        <dbReference type="ARBA" id="ARBA00022842"/>
    </source>
</evidence>
<evidence type="ECO:0000256" key="8">
    <source>
        <dbReference type="ARBA" id="ARBA00022490"/>
    </source>
</evidence>
<keyword evidence="8" id="KW-0963">Cytoplasm</keyword>
<gene>
    <name evidence="15" type="ORF">A1O7_06733</name>
</gene>
<dbReference type="GO" id="GO:0000287">
    <property type="term" value="F:magnesium ion binding"/>
    <property type="evidence" value="ECO:0007669"/>
    <property type="project" value="TreeGrafter"/>
</dbReference>
<evidence type="ECO:0000256" key="10">
    <source>
        <dbReference type="ARBA" id="ARBA00022801"/>
    </source>
</evidence>
<dbReference type="RefSeq" id="XP_007758924.1">
    <property type="nucleotide sequence ID" value="XM_007760734.1"/>
</dbReference>
<dbReference type="GO" id="GO:0005737">
    <property type="term" value="C:cytoplasm"/>
    <property type="evidence" value="ECO:0007669"/>
    <property type="project" value="UniProtKB-SubCell"/>
</dbReference>
<dbReference type="InterPro" id="IPR023577">
    <property type="entry name" value="CYTH_domain"/>
</dbReference>
<evidence type="ECO:0000256" key="6">
    <source>
        <dbReference type="ARBA" id="ARBA00012378"/>
    </source>
</evidence>
<dbReference type="eggNOG" id="ENOG502S5G9">
    <property type="taxonomic scope" value="Eukaryota"/>
</dbReference>
<dbReference type="STRING" id="1182544.W9VTQ3"/>
<keyword evidence="9" id="KW-0479">Metal-binding</keyword>
<comment type="catalytic activity">
    <reaction evidence="13">
        <text>thiamine triphosphate + H2O = thiamine diphosphate + phosphate + H(+)</text>
        <dbReference type="Rhea" id="RHEA:11744"/>
        <dbReference type="ChEBI" id="CHEBI:15377"/>
        <dbReference type="ChEBI" id="CHEBI:15378"/>
        <dbReference type="ChEBI" id="CHEBI:43474"/>
        <dbReference type="ChEBI" id="CHEBI:58937"/>
        <dbReference type="ChEBI" id="CHEBI:58938"/>
        <dbReference type="EC" id="3.6.1.28"/>
    </reaction>
</comment>
<dbReference type="GO" id="GO:0006772">
    <property type="term" value="P:thiamine metabolic process"/>
    <property type="evidence" value="ECO:0007669"/>
    <property type="project" value="InterPro"/>
</dbReference>
<dbReference type="EC" id="3.6.1.28" evidence="6"/>
<keyword evidence="16" id="KW-1185">Reference proteome</keyword>
<dbReference type="InterPro" id="IPR033469">
    <property type="entry name" value="CYTH-like_dom_sf"/>
</dbReference>
<evidence type="ECO:0000256" key="1">
    <source>
        <dbReference type="ARBA" id="ARBA00001946"/>
    </source>
</evidence>
<keyword evidence="11" id="KW-0460">Magnesium</keyword>
<evidence type="ECO:0000256" key="3">
    <source>
        <dbReference type="ARBA" id="ARBA00004496"/>
    </source>
</evidence>
<dbReference type="SUPFAM" id="SSF55154">
    <property type="entry name" value="CYTH-like phosphatases"/>
    <property type="match status" value="1"/>
</dbReference>
<dbReference type="Pfam" id="PF01928">
    <property type="entry name" value="CYTH"/>
    <property type="match status" value="1"/>
</dbReference>
<dbReference type="SMART" id="SM01118">
    <property type="entry name" value="CYTH"/>
    <property type="match status" value="1"/>
</dbReference>
<dbReference type="Gene3D" id="2.40.320.10">
    <property type="entry name" value="Hypothetical Protein Pfu-838710-001"/>
    <property type="match status" value="1"/>
</dbReference>
<protein>
    <recommendedName>
        <fullName evidence="7">Thiamine-triphosphatase</fullName>
        <ecNumber evidence="6">3.6.1.28</ecNumber>
    </recommendedName>
</protein>
<organism evidence="15 16">
    <name type="scientific">Cladophialophora yegresii CBS 114405</name>
    <dbReference type="NCBI Taxonomy" id="1182544"/>
    <lineage>
        <taxon>Eukaryota</taxon>
        <taxon>Fungi</taxon>
        <taxon>Dikarya</taxon>
        <taxon>Ascomycota</taxon>
        <taxon>Pezizomycotina</taxon>
        <taxon>Eurotiomycetes</taxon>
        <taxon>Chaetothyriomycetidae</taxon>
        <taxon>Chaetothyriales</taxon>
        <taxon>Herpotrichiellaceae</taxon>
        <taxon>Cladophialophora</taxon>
    </lineage>
</organism>
<comment type="function">
    <text evidence="2">Hydrolase highly specific for thiamine triphosphate (ThTP).</text>
</comment>
<dbReference type="InterPro" id="IPR012177">
    <property type="entry name" value="ThTPase_euk"/>
</dbReference>
<evidence type="ECO:0000256" key="4">
    <source>
        <dbReference type="ARBA" id="ARBA00008181"/>
    </source>
</evidence>
<dbReference type="PANTHER" id="PTHR14586">
    <property type="entry name" value="THIAMINE-TRIPHOSPHATASE"/>
    <property type="match status" value="1"/>
</dbReference>
<evidence type="ECO:0000256" key="2">
    <source>
        <dbReference type="ARBA" id="ARBA00002106"/>
    </source>
</evidence>
<evidence type="ECO:0000256" key="5">
    <source>
        <dbReference type="ARBA" id="ARBA00011245"/>
    </source>
</evidence>
<evidence type="ECO:0000256" key="7">
    <source>
        <dbReference type="ARBA" id="ARBA00020088"/>
    </source>
</evidence>
<dbReference type="GO" id="GO:0050333">
    <property type="term" value="F:thiamine triphosphate phosphatase activity"/>
    <property type="evidence" value="ECO:0007669"/>
    <property type="project" value="UniProtKB-EC"/>
</dbReference>
<dbReference type="CDD" id="cd07758">
    <property type="entry name" value="ThTPase"/>
    <property type="match status" value="1"/>
</dbReference>
<name>W9VTQ3_9EURO</name>
<feature type="domain" description="CYTH" evidence="14">
    <location>
        <begin position="9"/>
        <end position="183"/>
    </location>
</feature>
<accession>W9VTQ3</accession>
<comment type="similarity">
    <text evidence="4">Belongs to the ThTPase family.</text>
</comment>
<keyword evidence="10" id="KW-0378">Hydrolase</keyword>
<dbReference type="GO" id="GO:0042357">
    <property type="term" value="P:thiamine diphosphate metabolic process"/>
    <property type="evidence" value="ECO:0007669"/>
    <property type="project" value="TreeGrafter"/>
</dbReference>
<dbReference type="VEuPathDB" id="FungiDB:A1O7_06733"/>
<dbReference type="InterPro" id="IPR039582">
    <property type="entry name" value="THTPA"/>
</dbReference>
<comment type="cofactor">
    <cofactor evidence="1">
        <name>Mg(2+)</name>
        <dbReference type="ChEBI" id="CHEBI:18420"/>
    </cofactor>
</comment>
<dbReference type="AlphaFoldDB" id="W9VTQ3"/>